<reference evidence="2 3" key="1">
    <citation type="journal article" date="2016" name="Eur. J. Clin. Microbiol. Infect. Dis.">
        <title>Whole genome sequencing as a tool for phylogenetic analysis of clinical strains of Mitis group streptococci.</title>
        <authorList>
            <person name="Rasmussen L.H."/>
            <person name="Dargis R."/>
            <person name="Hojholt K."/>
            <person name="Christensen J.J."/>
            <person name="Skovgaard O."/>
            <person name="Justesen U.S."/>
            <person name="Rosenvinge F.S."/>
            <person name="Moser C."/>
            <person name="Lukjancenko O."/>
            <person name="Rasmussen S."/>
            <person name="Nielsen X.C."/>
        </authorList>
    </citation>
    <scope>NUCLEOTIDE SEQUENCE [LARGE SCALE GENOMIC DNA]</scope>
    <source>
        <strain evidence="2 3">OD_348934_12</strain>
    </source>
</reference>
<comment type="caution">
    <text evidence="2">The sequence shown here is derived from an EMBL/GenBank/DDBJ whole genome shotgun (WGS) entry which is preliminary data.</text>
</comment>
<feature type="coiled-coil region" evidence="1">
    <location>
        <begin position="26"/>
        <end position="60"/>
    </location>
</feature>
<name>A0A1X1G022_STROR</name>
<dbReference type="Proteomes" id="UP000193538">
    <property type="component" value="Unassembled WGS sequence"/>
</dbReference>
<dbReference type="AlphaFoldDB" id="A0A1X1G022"/>
<evidence type="ECO:0000313" key="2">
    <source>
        <dbReference type="EMBL" id="ORO39937.1"/>
    </source>
</evidence>
<protein>
    <submittedName>
        <fullName evidence="2">Uncharacterized protein</fullName>
    </submittedName>
</protein>
<sequence length="64" mass="7439">MKLLAGIKNYFSEEVEETNLDWRVVALDLNQSLIESQEKLQNANQRIADLEKIVAIYKEMENAK</sequence>
<dbReference type="RefSeq" id="WP_084938811.1">
    <property type="nucleotide sequence ID" value="NZ_NCUC01000011.1"/>
</dbReference>
<evidence type="ECO:0000256" key="1">
    <source>
        <dbReference type="SAM" id="Coils"/>
    </source>
</evidence>
<gene>
    <name evidence="2" type="ORF">B7729_03010</name>
</gene>
<accession>A0A1X1G022</accession>
<proteinExistence type="predicted"/>
<keyword evidence="1" id="KW-0175">Coiled coil</keyword>
<organism evidence="2 3">
    <name type="scientific">Streptococcus oralis subsp. tigurinus</name>
    <dbReference type="NCBI Taxonomy" id="1077464"/>
    <lineage>
        <taxon>Bacteria</taxon>
        <taxon>Bacillati</taxon>
        <taxon>Bacillota</taxon>
        <taxon>Bacilli</taxon>
        <taxon>Lactobacillales</taxon>
        <taxon>Streptococcaceae</taxon>
        <taxon>Streptococcus</taxon>
    </lineage>
</organism>
<evidence type="ECO:0000313" key="3">
    <source>
        <dbReference type="Proteomes" id="UP000193538"/>
    </source>
</evidence>
<dbReference type="EMBL" id="NCUC01000011">
    <property type="protein sequence ID" value="ORO39937.1"/>
    <property type="molecule type" value="Genomic_DNA"/>
</dbReference>